<feature type="coiled-coil region" evidence="1">
    <location>
        <begin position="20"/>
        <end position="74"/>
    </location>
</feature>
<dbReference type="GO" id="GO:0046621">
    <property type="term" value="P:negative regulation of organ growth"/>
    <property type="evidence" value="ECO:0007669"/>
    <property type="project" value="TreeGrafter"/>
</dbReference>
<accession>A0A7L3MGY7</accession>
<dbReference type="InterPro" id="IPR057747">
    <property type="entry name" value="WWC1_hairpin"/>
</dbReference>
<gene>
    <name evidence="4" type="primary">Wwc3</name>
    <name evidence="4" type="ORF">HORVUL_R09949</name>
</gene>
<evidence type="ECO:0000256" key="2">
    <source>
        <dbReference type="SAM" id="MobiDB-lite"/>
    </source>
</evidence>
<comment type="caution">
    <text evidence="4">The sequence shown here is derived from an EMBL/GenBank/DDBJ whole genome shotgun (WGS) entry which is preliminary data.</text>
</comment>
<dbReference type="EMBL" id="VZUA01081562">
    <property type="protein sequence ID" value="NXU65103.1"/>
    <property type="molecule type" value="Genomic_DNA"/>
</dbReference>
<reference evidence="4 5" key="1">
    <citation type="submission" date="2019-09" db="EMBL/GenBank/DDBJ databases">
        <title>Bird 10,000 Genomes (B10K) Project - Family phase.</title>
        <authorList>
            <person name="Zhang G."/>
        </authorList>
    </citation>
    <scope>NUCLEOTIDE SEQUENCE [LARGE SCALE GENOMIC DNA]</scope>
    <source>
        <strain evidence="4">B10K-DU-029-69</strain>
        <tissue evidence="4">Muscle</tissue>
    </source>
</reference>
<organism evidence="4 5">
    <name type="scientific">Horornis vulcanius</name>
    <dbReference type="NCBI Taxonomy" id="2585811"/>
    <lineage>
        <taxon>Eukaryota</taxon>
        <taxon>Metazoa</taxon>
        <taxon>Chordata</taxon>
        <taxon>Craniata</taxon>
        <taxon>Vertebrata</taxon>
        <taxon>Euteleostomi</taxon>
        <taxon>Archelosauria</taxon>
        <taxon>Archosauria</taxon>
        <taxon>Dinosauria</taxon>
        <taxon>Saurischia</taxon>
        <taxon>Theropoda</taxon>
        <taxon>Coelurosauria</taxon>
        <taxon>Aves</taxon>
        <taxon>Neognathae</taxon>
        <taxon>Neoaves</taxon>
        <taxon>Telluraves</taxon>
        <taxon>Australaves</taxon>
        <taxon>Passeriformes</taxon>
        <taxon>Sylvioidea</taxon>
        <taxon>Scotocercidae</taxon>
        <taxon>Horornis</taxon>
    </lineage>
</organism>
<dbReference type="GO" id="GO:0019900">
    <property type="term" value="F:kinase binding"/>
    <property type="evidence" value="ECO:0007669"/>
    <property type="project" value="TreeGrafter"/>
</dbReference>
<sequence>RVSNIQQQLALLDNESWPGMAEADRDRLQLIKEKEALLQELQLISQQRRSPEDIARLEEEKRRLEDEIQRARATSAHGATERILLQEKRNCLLMQLEEATRLTSYLHSQLKSLSASTLTMSSGSSRGSLASSRGSLASSRGSLSSVSFTDIYGLPQYDKSDSVTDYGQHLRFDIIPFESLTKDVPYADPIGHSNFNKQRRSLDTPQSLASLSSRSSLSSLSPPSSPLDTPFLSASRDSPLAQMSEGFEEMAGIGALEMLRAQTTALGDDDAQGTSSSQTSAYPLDNEGLREMGPHLTAVQTGGAVTLRGDSGRRSERRARRVSACLSDHSLASDSGVFEALSKRNEDLEEPVYGDAASNEEPQIHVGFLHDSGSECLLVHVLQLKNFTSLVVKENCKMWLSCRVYLSYCGQCFFCFLQGIAQINLTDAESSGEMQLHWYPVQIFTGSEPQRAKTKNQCEDSIPQSSGNVTTVKTDAVTALLARTTAQLEAVERELAEERVKLEYTEEEILEMERKEDQAEAISERSWQAESVDSGCSNCTQTSPPYPEPFCGDPLAGHMFATQAGQYSSGKMQPPPLKDLFPEEVAILPKERTSRRPRGSAFVRSSTIVRSQTFSPGARSQYVCSTVTSEATFNFHIHNSLKKGTECLILGLLQRYSYDSDCCHEYQTRQRQLNEEICVLRELRQRLEDAQLRGQTDLPHWVLRDERFRNLLKEAERQ</sequence>
<evidence type="ECO:0000259" key="3">
    <source>
        <dbReference type="Pfam" id="PF25802"/>
    </source>
</evidence>
<feature type="region of interest" description="Disordered" evidence="2">
    <location>
        <begin position="191"/>
        <end position="235"/>
    </location>
</feature>
<dbReference type="Pfam" id="PF25802">
    <property type="entry name" value="WWC1"/>
    <property type="match status" value="1"/>
</dbReference>
<feature type="region of interest" description="Disordered" evidence="2">
    <location>
        <begin position="120"/>
        <end position="141"/>
    </location>
</feature>
<dbReference type="GO" id="GO:0005737">
    <property type="term" value="C:cytoplasm"/>
    <property type="evidence" value="ECO:0007669"/>
    <property type="project" value="TreeGrafter"/>
</dbReference>
<feature type="coiled-coil region" evidence="1">
    <location>
        <begin position="481"/>
        <end position="525"/>
    </location>
</feature>
<evidence type="ECO:0000313" key="5">
    <source>
        <dbReference type="Proteomes" id="UP000558460"/>
    </source>
</evidence>
<feature type="region of interest" description="Disordered" evidence="2">
    <location>
        <begin position="266"/>
        <end position="289"/>
    </location>
</feature>
<dbReference type="OrthoDB" id="2020426at2759"/>
<evidence type="ECO:0000313" key="4">
    <source>
        <dbReference type="EMBL" id="NXU65103.1"/>
    </source>
</evidence>
<dbReference type="GO" id="GO:0035330">
    <property type="term" value="P:regulation of hippo signaling"/>
    <property type="evidence" value="ECO:0007669"/>
    <property type="project" value="TreeGrafter"/>
</dbReference>
<dbReference type="AlphaFoldDB" id="A0A7L3MGY7"/>
<dbReference type="GO" id="GO:0006355">
    <property type="term" value="P:regulation of DNA-templated transcription"/>
    <property type="evidence" value="ECO:0007669"/>
    <property type="project" value="TreeGrafter"/>
</dbReference>
<keyword evidence="1" id="KW-0175">Coiled coil</keyword>
<feature type="domain" description="WWC1-like helical hairpin" evidence="3">
    <location>
        <begin position="1"/>
        <end position="117"/>
    </location>
</feature>
<feature type="compositionally biased region" description="Polar residues" evidence="2">
    <location>
        <begin position="272"/>
        <end position="281"/>
    </location>
</feature>
<name>A0A7L3MGY7_9PASS</name>
<proteinExistence type="predicted"/>
<evidence type="ECO:0000256" key="1">
    <source>
        <dbReference type="SAM" id="Coils"/>
    </source>
</evidence>
<feature type="non-terminal residue" evidence="4">
    <location>
        <position position="718"/>
    </location>
</feature>
<feature type="compositionally biased region" description="Low complexity" evidence="2">
    <location>
        <begin position="205"/>
        <end position="233"/>
    </location>
</feature>
<feature type="non-terminal residue" evidence="4">
    <location>
        <position position="1"/>
    </location>
</feature>
<dbReference type="GO" id="GO:0016477">
    <property type="term" value="P:cell migration"/>
    <property type="evidence" value="ECO:0007669"/>
    <property type="project" value="TreeGrafter"/>
</dbReference>
<dbReference type="PANTHER" id="PTHR14791:SF25">
    <property type="entry name" value="PROTEIN WWC3"/>
    <property type="match status" value="1"/>
</dbReference>
<dbReference type="Proteomes" id="UP000558460">
    <property type="component" value="Unassembled WGS sequence"/>
</dbReference>
<keyword evidence="5" id="KW-1185">Reference proteome</keyword>
<dbReference type="InterPro" id="IPR051105">
    <property type="entry name" value="WWC/KIBRA_Hippo_Reg"/>
</dbReference>
<protein>
    <submittedName>
        <fullName evidence="4">WWC3 protein</fullName>
    </submittedName>
</protein>
<dbReference type="PANTHER" id="PTHR14791">
    <property type="entry name" value="BOMB/KIRA PROTEINS"/>
    <property type="match status" value="1"/>
</dbReference>
<dbReference type="GO" id="GO:0060090">
    <property type="term" value="F:molecular adaptor activity"/>
    <property type="evidence" value="ECO:0007669"/>
    <property type="project" value="TreeGrafter"/>
</dbReference>